<evidence type="ECO:0000259" key="4">
    <source>
        <dbReference type="PROSITE" id="PS51340"/>
    </source>
</evidence>
<dbReference type="NCBIfam" id="TIGR00177">
    <property type="entry name" value="molyb_syn"/>
    <property type="match status" value="1"/>
</dbReference>
<dbReference type="InterPro" id="IPR036425">
    <property type="entry name" value="MoaB/Mog-like_dom_sf"/>
</dbReference>
<reference evidence="5 6" key="1">
    <citation type="submission" date="2017-05" db="EMBL/GenBank/DDBJ databases">
        <title>Butyricicoccus porcorum sp. nov. a butyrate-producing bacterium from the swine intestinal tract.</title>
        <authorList>
            <person name="Trachsel J."/>
            <person name="Humphrey S."/>
            <person name="Allen H.K."/>
        </authorList>
    </citation>
    <scope>NUCLEOTIDE SEQUENCE [LARGE SCALE GENOMIC DNA]</scope>
    <source>
        <strain evidence="5">BB10</strain>
    </source>
</reference>
<dbReference type="InterPro" id="IPR051920">
    <property type="entry name" value="MPT_Adenylyltrnsfr/MoaC-Rel"/>
</dbReference>
<evidence type="ECO:0000313" key="5">
    <source>
        <dbReference type="EMBL" id="OUM19881.1"/>
    </source>
</evidence>
<evidence type="ECO:0000256" key="2">
    <source>
        <dbReference type="ARBA" id="ARBA00005046"/>
    </source>
</evidence>
<dbReference type="InterPro" id="IPR008284">
    <property type="entry name" value="MoCF_biosynth_CS"/>
</dbReference>
<gene>
    <name evidence="5" type="ORF">CBW42_10385</name>
</gene>
<dbReference type="PANTHER" id="PTHR43764:SF1">
    <property type="entry name" value="MOLYBDOPTERIN MOLYBDOTRANSFERASE"/>
    <property type="match status" value="1"/>
</dbReference>
<evidence type="ECO:0000256" key="3">
    <source>
        <dbReference type="ARBA" id="ARBA00023150"/>
    </source>
</evidence>
<dbReference type="GO" id="GO:0006777">
    <property type="term" value="P:Mo-molybdopterin cofactor biosynthetic process"/>
    <property type="evidence" value="ECO:0007669"/>
    <property type="project" value="UniProtKB-KW"/>
</dbReference>
<dbReference type="Gene3D" id="3.40.980.10">
    <property type="entry name" value="MoaB/Mog-like domain"/>
    <property type="match status" value="1"/>
</dbReference>
<dbReference type="AlphaFoldDB" id="A0A252F2H2"/>
<proteinExistence type="predicted"/>
<dbReference type="PROSITE" id="PS51340">
    <property type="entry name" value="MOSC"/>
    <property type="match status" value="1"/>
</dbReference>
<feature type="domain" description="MOSC" evidence="4">
    <location>
        <begin position="23"/>
        <end position="148"/>
    </location>
</feature>
<evidence type="ECO:0000313" key="6">
    <source>
        <dbReference type="Proteomes" id="UP000194903"/>
    </source>
</evidence>
<dbReference type="SMART" id="SM00852">
    <property type="entry name" value="MoCF_biosynth"/>
    <property type="match status" value="1"/>
</dbReference>
<dbReference type="InterPro" id="IPR005302">
    <property type="entry name" value="MoCF_Sase_C"/>
</dbReference>
<dbReference type="SUPFAM" id="SSF53218">
    <property type="entry name" value="Molybdenum cofactor biosynthesis proteins"/>
    <property type="match status" value="1"/>
</dbReference>
<comment type="function">
    <text evidence="1">May be involved in the biosynthesis of molybdopterin.</text>
</comment>
<dbReference type="Proteomes" id="UP000194903">
    <property type="component" value="Unassembled WGS sequence"/>
</dbReference>
<name>A0A252F2H2_9FIRM</name>
<comment type="pathway">
    <text evidence="2">Cofactor biosynthesis; molybdopterin biosynthesis.</text>
</comment>
<evidence type="ECO:0000256" key="1">
    <source>
        <dbReference type="ARBA" id="ARBA00003487"/>
    </source>
</evidence>
<organism evidence="5 6">
    <name type="scientific">Butyricicoccus porcorum</name>
    <dbReference type="NCBI Taxonomy" id="1945634"/>
    <lineage>
        <taxon>Bacteria</taxon>
        <taxon>Bacillati</taxon>
        <taxon>Bacillota</taxon>
        <taxon>Clostridia</taxon>
        <taxon>Eubacteriales</taxon>
        <taxon>Butyricicoccaceae</taxon>
        <taxon>Butyricicoccus</taxon>
    </lineage>
</organism>
<dbReference type="Pfam" id="PF03473">
    <property type="entry name" value="MOSC"/>
    <property type="match status" value="1"/>
</dbReference>
<keyword evidence="3" id="KW-0501">Molybdenum cofactor biosynthesis</keyword>
<dbReference type="SUPFAM" id="SSF50800">
    <property type="entry name" value="PK beta-barrel domain-like"/>
    <property type="match status" value="1"/>
</dbReference>
<dbReference type="InterPro" id="IPR001453">
    <property type="entry name" value="MoaB/Mog_dom"/>
</dbReference>
<dbReference type="Pfam" id="PF00994">
    <property type="entry name" value="MoCF_biosynth"/>
    <property type="match status" value="1"/>
</dbReference>
<sequence length="309" mass="32444">MEDNALVVITSVCRSERRGTVKQNIESGVLVENFGLEGDAHGGNWHRQVSLLSQDSIDAFNARGAGVIPGAFGENLAVSGLDLKTLPVGCQLRIGGSALLELTQIGKTCHSSCEIAQRMGECIMPKEGVFARVLRGGSVAVGDTVQVIWRAAVLTISDKGAAGLREDKSGPAVCALAENHGYHIVHTQIIPDDFDTIAQTLRMLCDEDRADLILTTGGTGFAPRDVTPEATESVLTRWTPGIAEAMRAGSLAITPRAMLSRATAGIRARALIVNLPGSPKGAAENLGFVIDTLGHGIALLKSAEGECAR</sequence>
<dbReference type="GO" id="GO:0030151">
    <property type="term" value="F:molybdenum ion binding"/>
    <property type="evidence" value="ECO:0007669"/>
    <property type="project" value="InterPro"/>
</dbReference>
<dbReference type="PROSITE" id="PS01078">
    <property type="entry name" value="MOCF_BIOSYNTHESIS_1"/>
    <property type="match status" value="1"/>
</dbReference>
<dbReference type="UniPathway" id="UPA00344"/>
<keyword evidence="6" id="KW-1185">Reference proteome</keyword>
<dbReference type="GO" id="GO:0003824">
    <property type="term" value="F:catalytic activity"/>
    <property type="evidence" value="ECO:0007669"/>
    <property type="project" value="InterPro"/>
</dbReference>
<dbReference type="PANTHER" id="PTHR43764">
    <property type="entry name" value="MOLYBDENUM COFACTOR BIOSYNTHESIS"/>
    <property type="match status" value="1"/>
</dbReference>
<dbReference type="InterPro" id="IPR011037">
    <property type="entry name" value="Pyrv_Knase-like_insert_dom_sf"/>
</dbReference>
<dbReference type="EMBL" id="NHOC01000009">
    <property type="protein sequence ID" value="OUM19881.1"/>
    <property type="molecule type" value="Genomic_DNA"/>
</dbReference>
<comment type="caution">
    <text evidence="5">The sequence shown here is derived from an EMBL/GenBank/DDBJ whole genome shotgun (WGS) entry which is preliminary data.</text>
</comment>
<accession>A0A252F2H2</accession>
<dbReference type="CDD" id="cd00886">
    <property type="entry name" value="MogA_MoaB"/>
    <property type="match status" value="1"/>
</dbReference>
<protein>
    <submittedName>
        <fullName evidence="5">Molybdenum cofactor biosynthesis protein</fullName>
    </submittedName>
</protein>
<dbReference type="GO" id="GO:0030170">
    <property type="term" value="F:pyridoxal phosphate binding"/>
    <property type="evidence" value="ECO:0007669"/>
    <property type="project" value="InterPro"/>
</dbReference>
<dbReference type="Gene3D" id="2.40.33.20">
    <property type="entry name" value="PK beta-barrel domain-like"/>
    <property type="match status" value="1"/>
</dbReference>